<reference evidence="9 10" key="1">
    <citation type="journal article" date="2020" name="Front. Microbiol.">
        <title>Design of Bacterial Strain-Specific qPCR Assays Using NGS Data and Publicly Available Resources and Its Application to Track Biocontrol Strains.</title>
        <authorList>
            <person name="Hernandez I."/>
            <person name="Sant C."/>
            <person name="Martinez R."/>
            <person name="Fernandez C."/>
        </authorList>
    </citation>
    <scope>NUCLEOTIDE SEQUENCE [LARGE SCALE GENOMIC DNA]</scope>
    <source>
        <strain evidence="9 10">B24</strain>
    </source>
</reference>
<dbReference type="Pfam" id="PF00860">
    <property type="entry name" value="Xan_ur_permease"/>
    <property type="match status" value="1"/>
</dbReference>
<feature type="transmembrane region" description="Helical" evidence="8">
    <location>
        <begin position="59"/>
        <end position="76"/>
    </location>
</feature>
<gene>
    <name evidence="9" type="ORF">FVO59_04720</name>
</gene>
<feature type="transmembrane region" description="Helical" evidence="8">
    <location>
        <begin position="88"/>
        <end position="106"/>
    </location>
</feature>
<keyword evidence="4" id="KW-1003">Cell membrane</keyword>
<dbReference type="InterPro" id="IPR017588">
    <property type="entry name" value="UacT-like"/>
</dbReference>
<dbReference type="NCBIfam" id="NF037981">
    <property type="entry name" value="NCS2_1"/>
    <property type="match status" value="1"/>
</dbReference>
<feature type="transmembrane region" description="Helical" evidence="8">
    <location>
        <begin position="202"/>
        <end position="222"/>
    </location>
</feature>
<dbReference type="PANTHER" id="PTHR42810">
    <property type="entry name" value="PURINE PERMEASE C1399.01C-RELATED"/>
    <property type="match status" value="1"/>
</dbReference>
<feature type="transmembrane region" description="Helical" evidence="8">
    <location>
        <begin position="354"/>
        <end position="375"/>
    </location>
</feature>
<comment type="similarity">
    <text evidence="2">Belongs to the nucleobase:cation symporter-2 (NCS2) (TC 2.A.40) family.</text>
</comment>
<name>A0A7D7WHM6_9MICO</name>
<feature type="transmembrane region" description="Helical" evidence="8">
    <location>
        <begin position="21"/>
        <end position="47"/>
    </location>
</feature>
<dbReference type="InterPro" id="IPR006042">
    <property type="entry name" value="Xan_ur_permease"/>
</dbReference>
<evidence type="ECO:0000256" key="3">
    <source>
        <dbReference type="ARBA" id="ARBA00022448"/>
    </source>
</evidence>
<keyword evidence="7 8" id="KW-0472">Membrane</keyword>
<accession>A0A7D7WHM6</accession>
<feature type="transmembrane region" description="Helical" evidence="8">
    <location>
        <begin position="329"/>
        <end position="348"/>
    </location>
</feature>
<keyword evidence="3" id="KW-0813">Transport</keyword>
<evidence type="ECO:0000256" key="2">
    <source>
        <dbReference type="ARBA" id="ARBA00008821"/>
    </source>
</evidence>
<dbReference type="InterPro" id="IPR006043">
    <property type="entry name" value="NCS2"/>
</dbReference>
<evidence type="ECO:0000313" key="9">
    <source>
        <dbReference type="EMBL" id="QMU96590.1"/>
    </source>
</evidence>
<proteinExistence type="inferred from homology"/>
<dbReference type="GO" id="GO:0042907">
    <property type="term" value="F:xanthine transmembrane transporter activity"/>
    <property type="evidence" value="ECO:0007669"/>
    <property type="project" value="TreeGrafter"/>
</dbReference>
<feature type="transmembrane region" description="Helical" evidence="8">
    <location>
        <begin position="179"/>
        <end position="195"/>
    </location>
</feature>
<feature type="transmembrane region" description="Helical" evidence="8">
    <location>
        <begin position="387"/>
        <end position="409"/>
    </location>
</feature>
<dbReference type="PANTHER" id="PTHR42810:SF4">
    <property type="entry name" value="URIC ACID TRANSPORTER UACT"/>
    <property type="match status" value="1"/>
</dbReference>
<feature type="transmembrane region" description="Helical" evidence="8">
    <location>
        <begin position="118"/>
        <end position="138"/>
    </location>
</feature>
<feature type="transmembrane region" description="Helical" evidence="8">
    <location>
        <begin position="145"/>
        <end position="167"/>
    </location>
</feature>
<evidence type="ECO:0000256" key="4">
    <source>
        <dbReference type="ARBA" id="ARBA00022475"/>
    </source>
</evidence>
<evidence type="ECO:0000256" key="1">
    <source>
        <dbReference type="ARBA" id="ARBA00004651"/>
    </source>
</evidence>
<protein>
    <submittedName>
        <fullName evidence="9">Purine permease</fullName>
    </submittedName>
</protein>
<comment type="subcellular location">
    <subcellularLocation>
        <location evidence="1">Cell membrane</location>
        <topology evidence="1">Multi-pass membrane protein</topology>
    </subcellularLocation>
</comment>
<dbReference type="NCBIfam" id="TIGR00801">
    <property type="entry name" value="ncs2"/>
    <property type="match status" value="1"/>
</dbReference>
<evidence type="ECO:0000256" key="6">
    <source>
        <dbReference type="ARBA" id="ARBA00022989"/>
    </source>
</evidence>
<dbReference type="NCBIfam" id="TIGR03173">
    <property type="entry name" value="pbuX"/>
    <property type="match status" value="1"/>
</dbReference>
<dbReference type="AlphaFoldDB" id="A0A7D7WHM6"/>
<evidence type="ECO:0000256" key="8">
    <source>
        <dbReference type="SAM" id="Phobius"/>
    </source>
</evidence>
<dbReference type="RefSeq" id="WP_182255165.1">
    <property type="nucleotide sequence ID" value="NZ_CP043732.1"/>
</dbReference>
<evidence type="ECO:0000256" key="5">
    <source>
        <dbReference type="ARBA" id="ARBA00022692"/>
    </source>
</evidence>
<keyword evidence="5 8" id="KW-0812">Transmembrane</keyword>
<organism evidence="9 10">
    <name type="scientific">Microbacterium esteraromaticum</name>
    <dbReference type="NCBI Taxonomy" id="57043"/>
    <lineage>
        <taxon>Bacteria</taxon>
        <taxon>Bacillati</taxon>
        <taxon>Actinomycetota</taxon>
        <taxon>Actinomycetes</taxon>
        <taxon>Micrococcales</taxon>
        <taxon>Microbacteriaceae</taxon>
        <taxon>Microbacterium</taxon>
    </lineage>
</organism>
<dbReference type="EMBL" id="CP043732">
    <property type="protein sequence ID" value="QMU96590.1"/>
    <property type="molecule type" value="Genomic_DNA"/>
</dbReference>
<dbReference type="PROSITE" id="PS01116">
    <property type="entry name" value="XANTH_URACIL_PERMASE"/>
    <property type="match status" value="1"/>
</dbReference>
<dbReference type="GO" id="GO:0005886">
    <property type="term" value="C:plasma membrane"/>
    <property type="evidence" value="ECO:0007669"/>
    <property type="project" value="UniProtKB-SubCell"/>
</dbReference>
<evidence type="ECO:0000313" key="10">
    <source>
        <dbReference type="Proteomes" id="UP000515708"/>
    </source>
</evidence>
<evidence type="ECO:0000256" key="7">
    <source>
        <dbReference type="ARBA" id="ARBA00023136"/>
    </source>
</evidence>
<feature type="transmembrane region" description="Helical" evidence="8">
    <location>
        <begin position="242"/>
        <end position="265"/>
    </location>
</feature>
<keyword evidence="6 8" id="KW-1133">Transmembrane helix</keyword>
<feature type="transmembrane region" description="Helical" evidence="8">
    <location>
        <begin position="415"/>
        <end position="438"/>
    </location>
</feature>
<dbReference type="Proteomes" id="UP000515708">
    <property type="component" value="Chromosome"/>
</dbReference>
<sequence length="499" mass="51786">MTAARSTTPKRPSDRPEDERLSIGASFTYGLQHVLTMYGGIIAPPLIIGSAAGVSPSEIGLLVAACLFVGGLATLLQTIGFPFFGSQLPLVQGVSFAGVATMLAIVNGNGRMGLTDVFGAVIIASLIGLVIAPFFAQIVRFFPPVVTGVVITSIGLSLMPVAGHWITGNDPTAESFADPVNMGIAAFTLAVIVLLSKLGNAFVSRLSILLAMIIGTIFAALIGRADFSKVFEGDFFAFPTPLAFGAPTFDVAAILSMLIVVLVILTETTADILAVGEITGSKVDRKRIAAGLRADMLASAVSPIFNSFTQSAFAQNVGLVAVTKIKSRYAVAAGGVVLIILGLCPFLGRVVAAMPTAVLGGAGIVLFGTVTASGIRTLSKVTYEGNMNLIIVATAISVGTLPELIPGLYSNFPSWFQVIFNSGISSAAVMAILLNLVFNHLKRGNPADPSVFAASPVRVIRTDVIRVLKEGDRYVDGKLVGADGKVVQIVDDEPHGSGH</sequence>